<organism evidence="2 3">
    <name type="scientific">Litomosoides sigmodontis</name>
    <name type="common">Filarial nematode worm</name>
    <dbReference type="NCBI Taxonomy" id="42156"/>
    <lineage>
        <taxon>Eukaryota</taxon>
        <taxon>Metazoa</taxon>
        <taxon>Ecdysozoa</taxon>
        <taxon>Nematoda</taxon>
        <taxon>Chromadorea</taxon>
        <taxon>Rhabditida</taxon>
        <taxon>Spirurina</taxon>
        <taxon>Spiruromorpha</taxon>
        <taxon>Filarioidea</taxon>
        <taxon>Onchocercidae</taxon>
        <taxon>Litomosoides</taxon>
    </lineage>
</organism>
<gene>
    <name evidence="2" type="ORF">NLS_LOCUS3448</name>
</gene>
<feature type="compositionally biased region" description="Basic and acidic residues" evidence="1">
    <location>
        <begin position="54"/>
        <end position="64"/>
    </location>
</feature>
<name>A0A3P6UF92_LITSI</name>
<feature type="region of interest" description="Disordered" evidence="1">
    <location>
        <begin position="1"/>
        <end position="71"/>
    </location>
</feature>
<evidence type="ECO:0000256" key="1">
    <source>
        <dbReference type="SAM" id="MobiDB-lite"/>
    </source>
</evidence>
<feature type="compositionally biased region" description="Low complexity" evidence="1">
    <location>
        <begin position="9"/>
        <end position="18"/>
    </location>
</feature>
<evidence type="ECO:0000313" key="3">
    <source>
        <dbReference type="Proteomes" id="UP000277928"/>
    </source>
</evidence>
<evidence type="ECO:0000313" key="2">
    <source>
        <dbReference type="EMBL" id="VDK76934.1"/>
    </source>
</evidence>
<feature type="compositionally biased region" description="Low complexity" evidence="1">
    <location>
        <begin position="28"/>
        <end position="39"/>
    </location>
</feature>
<keyword evidence="3" id="KW-1185">Reference proteome</keyword>
<reference evidence="2 3" key="1">
    <citation type="submission" date="2018-08" db="EMBL/GenBank/DDBJ databases">
        <authorList>
            <person name="Laetsch R D."/>
            <person name="Stevens L."/>
            <person name="Kumar S."/>
            <person name="Blaxter L. M."/>
        </authorList>
    </citation>
    <scope>NUCLEOTIDE SEQUENCE [LARGE SCALE GENOMIC DNA]</scope>
</reference>
<dbReference type="AlphaFoldDB" id="A0A3P6UF92"/>
<dbReference type="EMBL" id="UYRX01000188">
    <property type="protein sequence ID" value="VDK76934.1"/>
    <property type="molecule type" value="Genomic_DNA"/>
</dbReference>
<proteinExistence type="predicted"/>
<protein>
    <submittedName>
        <fullName evidence="2">Uncharacterized protein</fullName>
    </submittedName>
</protein>
<accession>A0A3P6UF92</accession>
<dbReference type="Proteomes" id="UP000277928">
    <property type="component" value="Unassembled WGS sequence"/>
</dbReference>
<sequence length="121" mass="12846">MTHPIQKMQQQQQQQQQQHFSTALSEGTTQQQHQQLPTTKAIRNSRGAGPGAAEEVRQRTEKRYPSIHPSSVRSLASEWRRVLVLVAVGGGGSGGGGGAVCDGVNRFCGIVGAGRPVSSSV</sequence>